<sequence>MNNIGITQILHMSYSKVEQYDFEYRDIRLIDQYTKVSLINTKHLYDMVRGEAIDSERAGLVFATDTGPYNSIMEVHGKIAQSGYIGINPSKYPNIMLSTPLSRIATFLQLKGPTISLYVNGRIEQAFQYAYIQILSKRCDSVFITYTNENKSCFSMLVEKEEAARIRGINMRFLLGDKQEKDKVGDRL</sequence>
<dbReference type="EMBL" id="JAJEKE010000018">
    <property type="protein sequence ID" value="MCQ1531124.1"/>
    <property type="molecule type" value="Genomic_DNA"/>
</dbReference>
<organism evidence="1 2">
    <name type="scientific">Lutispora saccharofermentans</name>
    <dbReference type="NCBI Taxonomy" id="3024236"/>
    <lineage>
        <taxon>Bacteria</taxon>
        <taxon>Bacillati</taxon>
        <taxon>Bacillota</taxon>
        <taxon>Clostridia</taxon>
        <taxon>Lutisporales</taxon>
        <taxon>Lutisporaceae</taxon>
        <taxon>Lutispora</taxon>
    </lineage>
</organism>
<dbReference type="InterPro" id="IPR016039">
    <property type="entry name" value="Thiolase-like"/>
</dbReference>
<dbReference type="RefSeq" id="WP_255228644.1">
    <property type="nucleotide sequence ID" value="NZ_JAJEKE010000018.1"/>
</dbReference>
<dbReference type="Gene3D" id="3.40.47.10">
    <property type="match status" value="1"/>
</dbReference>
<reference evidence="1 2" key="1">
    <citation type="submission" date="2021-10" db="EMBL/GenBank/DDBJ databases">
        <title>Lutispora strain m25 sp. nov., a thermophilic, non-spore-forming bacterium isolated from a lab-scale methanogenic bioreactor digesting anaerobic sludge.</title>
        <authorList>
            <person name="El Houari A."/>
            <person name="Mcdonald J."/>
        </authorList>
    </citation>
    <scope>NUCLEOTIDE SEQUENCE [LARGE SCALE GENOMIC DNA]</scope>
    <source>
        <strain evidence="2">m25</strain>
    </source>
</reference>
<proteinExistence type="predicted"/>
<keyword evidence="2" id="KW-1185">Reference proteome</keyword>
<evidence type="ECO:0000313" key="1">
    <source>
        <dbReference type="EMBL" id="MCQ1531124.1"/>
    </source>
</evidence>
<dbReference type="Proteomes" id="UP001651880">
    <property type="component" value="Unassembled WGS sequence"/>
</dbReference>
<comment type="caution">
    <text evidence="1">The sequence shown here is derived from an EMBL/GenBank/DDBJ whole genome shotgun (WGS) entry which is preliminary data.</text>
</comment>
<accession>A0ABT1NKK8</accession>
<gene>
    <name evidence="1" type="ORF">LJD61_16480</name>
</gene>
<evidence type="ECO:0000313" key="2">
    <source>
        <dbReference type="Proteomes" id="UP001651880"/>
    </source>
</evidence>
<dbReference type="SUPFAM" id="SSF53901">
    <property type="entry name" value="Thiolase-like"/>
    <property type="match status" value="1"/>
</dbReference>
<name>A0ABT1NKK8_9FIRM</name>
<protein>
    <submittedName>
        <fullName evidence="1">Uncharacterized protein</fullName>
    </submittedName>
</protein>